<evidence type="ECO:0000256" key="1">
    <source>
        <dbReference type="SAM" id="MobiDB-lite"/>
    </source>
</evidence>
<feature type="compositionally biased region" description="Basic and acidic residues" evidence="1">
    <location>
        <begin position="59"/>
        <end position="76"/>
    </location>
</feature>
<sequence>MEVDSEGTDEEHGTGQIHESSVSTDECDNNSENKETQDQVEELDFVNAERPGETATEVIQKDGKGGEGGARKKEGNESGPWRRGGYGGGLWRRGGDEGGALRREEDNRGDWRRGEDNRGDWRREDRGDWRRQEDVDRAWREDEGEASRGGAHEGGAWRRGGFEGRAWRRGGERSRGWRSREERTEIGKGGWSERDWTKRDKEDDCERRESFRGFSMSRRGSRRASRHSPQDRSRTHVRFINLGYKETVKESSLSFSKLEELSTKEPSEVAVSVSLTLV</sequence>
<dbReference type="AlphaFoldDB" id="A0AAW0ML72"/>
<feature type="compositionally biased region" description="Gly residues" evidence="1">
    <location>
        <begin position="82"/>
        <end position="92"/>
    </location>
</feature>
<dbReference type="Proteomes" id="UP001460270">
    <property type="component" value="Unassembled WGS sequence"/>
</dbReference>
<keyword evidence="3" id="KW-1185">Reference proteome</keyword>
<reference evidence="3" key="1">
    <citation type="submission" date="2024-04" db="EMBL/GenBank/DDBJ databases">
        <title>Salinicola lusitanus LLJ914,a marine bacterium isolated from the Okinawa Trough.</title>
        <authorList>
            <person name="Li J."/>
        </authorList>
    </citation>
    <scope>NUCLEOTIDE SEQUENCE [LARGE SCALE GENOMIC DNA]</scope>
</reference>
<gene>
    <name evidence="2" type="ORF">WMY93_031504</name>
</gene>
<evidence type="ECO:0000313" key="3">
    <source>
        <dbReference type="Proteomes" id="UP001460270"/>
    </source>
</evidence>
<feature type="compositionally biased region" description="Basic and acidic residues" evidence="1">
    <location>
        <begin position="93"/>
        <end position="141"/>
    </location>
</feature>
<evidence type="ECO:0000313" key="2">
    <source>
        <dbReference type="EMBL" id="KAK7877832.1"/>
    </source>
</evidence>
<dbReference type="EMBL" id="JBBPFD010000670">
    <property type="protein sequence ID" value="KAK7877832.1"/>
    <property type="molecule type" value="Genomic_DNA"/>
</dbReference>
<comment type="caution">
    <text evidence="2">The sequence shown here is derived from an EMBL/GenBank/DDBJ whole genome shotgun (WGS) entry which is preliminary data.</text>
</comment>
<accession>A0AAW0ML72</accession>
<name>A0AAW0ML72_9GOBI</name>
<feature type="compositionally biased region" description="Basic and acidic residues" evidence="1">
    <location>
        <begin position="160"/>
        <end position="211"/>
    </location>
</feature>
<protein>
    <submittedName>
        <fullName evidence="2">Uncharacterized protein</fullName>
    </submittedName>
</protein>
<organism evidence="2 3">
    <name type="scientific">Mugilogobius chulae</name>
    <name type="common">yellowstripe goby</name>
    <dbReference type="NCBI Taxonomy" id="88201"/>
    <lineage>
        <taxon>Eukaryota</taxon>
        <taxon>Metazoa</taxon>
        <taxon>Chordata</taxon>
        <taxon>Craniata</taxon>
        <taxon>Vertebrata</taxon>
        <taxon>Euteleostomi</taxon>
        <taxon>Actinopterygii</taxon>
        <taxon>Neopterygii</taxon>
        <taxon>Teleostei</taxon>
        <taxon>Neoteleostei</taxon>
        <taxon>Acanthomorphata</taxon>
        <taxon>Gobiaria</taxon>
        <taxon>Gobiiformes</taxon>
        <taxon>Gobioidei</taxon>
        <taxon>Gobiidae</taxon>
        <taxon>Gobionellinae</taxon>
        <taxon>Mugilogobius</taxon>
    </lineage>
</organism>
<proteinExistence type="predicted"/>
<feature type="region of interest" description="Disordered" evidence="1">
    <location>
        <begin position="1"/>
        <end position="236"/>
    </location>
</feature>